<dbReference type="AlphaFoldDB" id="A0A6M1SAC0"/>
<dbReference type="Proteomes" id="UP000474802">
    <property type="component" value="Unassembled WGS sequence"/>
</dbReference>
<feature type="signal peptide" evidence="1">
    <location>
        <begin position="1"/>
        <end position="22"/>
    </location>
</feature>
<comment type="caution">
    <text evidence="2">The sequence shown here is derived from an EMBL/GenBank/DDBJ whole genome shotgun (WGS) entry which is preliminary data.</text>
</comment>
<proteinExistence type="predicted"/>
<evidence type="ECO:0000256" key="1">
    <source>
        <dbReference type="SAM" id="SignalP"/>
    </source>
</evidence>
<gene>
    <name evidence="2" type="ORF">G5575_03755</name>
</gene>
<sequence length="217" mass="23868">MPFVKSVLPVLAAMALVSPALAQTMPVTVEGNNLVLEAQAQKLSLPKPDWIDQAAENWTDLVSTRFTEIGDQAHLEIYPRGEGEAFWTTHYGARLTRSANPVLTEFRSAVMDVYARSCRPEATAFSSSNPTTATIFPARLCVRSLSRPGRCRAGRGDDHQLLQVGKRRGHGLPGLARRRLRRSRYQHMAGEPGRCRTARFALQDRGGAQPCGLTRGS</sequence>
<keyword evidence="1" id="KW-0732">Signal</keyword>
<dbReference type="RefSeq" id="WP_164533148.1">
    <property type="nucleotide sequence ID" value="NZ_JAALFG010000001.1"/>
</dbReference>
<reference evidence="2 3" key="1">
    <citation type="submission" date="2020-02" db="EMBL/GenBank/DDBJ databases">
        <authorList>
            <person name="Khan S.A."/>
            <person name="Jeon C.O."/>
            <person name="Chun B.H."/>
        </authorList>
    </citation>
    <scope>NUCLEOTIDE SEQUENCE [LARGE SCALE GENOMIC DNA]</scope>
    <source>
        <strain evidence="2 3">H239</strain>
    </source>
</reference>
<name>A0A6M1SAC0_9HYPH</name>
<protein>
    <submittedName>
        <fullName evidence="2">Uncharacterized protein</fullName>
    </submittedName>
</protein>
<organism evidence="2 3">
    <name type="scientific">Devosia aurantiaca</name>
    <dbReference type="NCBI Taxonomy" id="2714858"/>
    <lineage>
        <taxon>Bacteria</taxon>
        <taxon>Pseudomonadati</taxon>
        <taxon>Pseudomonadota</taxon>
        <taxon>Alphaproteobacteria</taxon>
        <taxon>Hyphomicrobiales</taxon>
        <taxon>Devosiaceae</taxon>
        <taxon>Devosia</taxon>
    </lineage>
</organism>
<dbReference type="EMBL" id="JAALFG010000001">
    <property type="protein sequence ID" value="NGP16919.1"/>
    <property type="molecule type" value="Genomic_DNA"/>
</dbReference>
<reference evidence="2 3" key="2">
    <citation type="submission" date="2020-03" db="EMBL/GenBank/DDBJ databases">
        <title>Devosia chinhatensis sp. nov., isolated from a hexachlorocyclohexane (HCH) dump site in India.</title>
        <authorList>
            <person name="Kumar M."/>
            <person name="Lal R."/>
        </authorList>
    </citation>
    <scope>NUCLEOTIDE SEQUENCE [LARGE SCALE GENOMIC DNA]</scope>
    <source>
        <strain evidence="2 3">H239</strain>
    </source>
</reference>
<keyword evidence="3" id="KW-1185">Reference proteome</keyword>
<feature type="chain" id="PRO_5026994269" evidence="1">
    <location>
        <begin position="23"/>
        <end position="217"/>
    </location>
</feature>
<accession>A0A6M1SAC0</accession>
<evidence type="ECO:0000313" key="2">
    <source>
        <dbReference type="EMBL" id="NGP16919.1"/>
    </source>
</evidence>
<evidence type="ECO:0000313" key="3">
    <source>
        <dbReference type="Proteomes" id="UP000474802"/>
    </source>
</evidence>